<accession>A0A5P1EQ29</accession>
<protein>
    <submittedName>
        <fullName evidence="2">Uncharacterized protein</fullName>
    </submittedName>
</protein>
<dbReference type="Proteomes" id="UP000243459">
    <property type="component" value="Chromosome 5"/>
</dbReference>
<feature type="compositionally biased region" description="Basic and acidic residues" evidence="1">
    <location>
        <begin position="1"/>
        <end position="21"/>
    </location>
</feature>
<sequence>MDKSKASSKASEHDKSGESNRHSSLAVSSCAEGSHRMKDTYNCQTPNLENTSKAKAKRLHRRSEHGKSGGRLSPSASTFPSAAESKLLNEKDDGRPQIRNAPKNLMATRKRQRDDVEALLSSALISSKKSEGSSRAGSTKTSSCK</sequence>
<evidence type="ECO:0000256" key="1">
    <source>
        <dbReference type="SAM" id="MobiDB-lite"/>
    </source>
</evidence>
<feature type="compositionally biased region" description="Basic and acidic residues" evidence="1">
    <location>
        <begin position="87"/>
        <end position="96"/>
    </location>
</feature>
<evidence type="ECO:0000313" key="3">
    <source>
        <dbReference type="Proteomes" id="UP000243459"/>
    </source>
</evidence>
<feature type="compositionally biased region" description="Polar residues" evidence="1">
    <location>
        <begin position="41"/>
        <end position="53"/>
    </location>
</feature>
<organism evidence="2 3">
    <name type="scientific">Asparagus officinalis</name>
    <name type="common">Garden asparagus</name>
    <dbReference type="NCBI Taxonomy" id="4686"/>
    <lineage>
        <taxon>Eukaryota</taxon>
        <taxon>Viridiplantae</taxon>
        <taxon>Streptophyta</taxon>
        <taxon>Embryophyta</taxon>
        <taxon>Tracheophyta</taxon>
        <taxon>Spermatophyta</taxon>
        <taxon>Magnoliopsida</taxon>
        <taxon>Liliopsida</taxon>
        <taxon>Asparagales</taxon>
        <taxon>Asparagaceae</taxon>
        <taxon>Asparagoideae</taxon>
        <taxon>Asparagus</taxon>
    </lineage>
</organism>
<dbReference type="AlphaFoldDB" id="A0A5P1EQ29"/>
<dbReference type="Gramene" id="ONK68125">
    <property type="protein sequence ID" value="ONK68125"/>
    <property type="gene ID" value="A4U43_C05F7700"/>
</dbReference>
<name>A0A5P1EQ29_ASPOF</name>
<gene>
    <name evidence="2" type="ORF">A4U43_C05F7700</name>
</gene>
<reference evidence="3" key="1">
    <citation type="journal article" date="2017" name="Nat. Commun.">
        <title>The asparagus genome sheds light on the origin and evolution of a young Y chromosome.</title>
        <authorList>
            <person name="Harkess A."/>
            <person name="Zhou J."/>
            <person name="Xu C."/>
            <person name="Bowers J.E."/>
            <person name="Van der Hulst R."/>
            <person name="Ayyampalayam S."/>
            <person name="Mercati F."/>
            <person name="Riccardi P."/>
            <person name="McKain M.R."/>
            <person name="Kakrana A."/>
            <person name="Tang H."/>
            <person name="Ray J."/>
            <person name="Groenendijk J."/>
            <person name="Arikit S."/>
            <person name="Mathioni S.M."/>
            <person name="Nakano M."/>
            <person name="Shan H."/>
            <person name="Telgmann-Rauber A."/>
            <person name="Kanno A."/>
            <person name="Yue Z."/>
            <person name="Chen H."/>
            <person name="Li W."/>
            <person name="Chen Y."/>
            <person name="Xu X."/>
            <person name="Zhang Y."/>
            <person name="Luo S."/>
            <person name="Chen H."/>
            <person name="Gao J."/>
            <person name="Mao Z."/>
            <person name="Pires J.C."/>
            <person name="Luo M."/>
            <person name="Kudrna D."/>
            <person name="Wing R.A."/>
            <person name="Meyers B.C."/>
            <person name="Yi K."/>
            <person name="Kong H."/>
            <person name="Lavrijsen P."/>
            <person name="Sunseri F."/>
            <person name="Falavigna A."/>
            <person name="Ye Y."/>
            <person name="Leebens-Mack J.H."/>
            <person name="Chen G."/>
        </authorList>
    </citation>
    <scope>NUCLEOTIDE SEQUENCE [LARGE SCALE GENOMIC DNA]</scope>
    <source>
        <strain evidence="3">cv. DH0086</strain>
    </source>
</reference>
<feature type="region of interest" description="Disordered" evidence="1">
    <location>
        <begin position="1"/>
        <end position="145"/>
    </location>
</feature>
<keyword evidence="3" id="KW-1185">Reference proteome</keyword>
<feature type="compositionally biased region" description="Basic residues" evidence="1">
    <location>
        <begin position="54"/>
        <end position="64"/>
    </location>
</feature>
<dbReference type="EMBL" id="CM007385">
    <property type="protein sequence ID" value="ONK68125.1"/>
    <property type="molecule type" value="Genomic_DNA"/>
</dbReference>
<proteinExistence type="predicted"/>
<evidence type="ECO:0000313" key="2">
    <source>
        <dbReference type="EMBL" id="ONK68125.1"/>
    </source>
</evidence>
<feature type="compositionally biased region" description="Low complexity" evidence="1">
    <location>
        <begin position="118"/>
        <end position="138"/>
    </location>
</feature>